<evidence type="ECO:0000313" key="1">
    <source>
        <dbReference type="EMBL" id="TBX32453.1"/>
    </source>
</evidence>
<dbReference type="AlphaFoldDB" id="A0A4Q9XXH0"/>
<protein>
    <submittedName>
        <fullName evidence="1">Bacteriocin leader domain-containing protein</fullName>
    </submittedName>
</protein>
<sequence length="68" mass="6769">MYKELTVDELALIDGGKKNKKVACTWGNAATAAASGAVKGILGGPTGALAGAIWGASQCASNNLHGMH</sequence>
<accession>A0A4Q9XXH0</accession>
<dbReference type="GO" id="GO:0042742">
    <property type="term" value="P:defense response to bacterium"/>
    <property type="evidence" value="ECO:0007669"/>
    <property type="project" value="InterPro"/>
</dbReference>
<name>A0A4Q9XXH0_9LACO</name>
<dbReference type="Pfam" id="PF10439">
    <property type="entry name" value="Bacteriocin_IIc"/>
    <property type="match status" value="1"/>
</dbReference>
<organism evidence="1 2">
    <name type="scientific">Lactiplantibacillus paraplantarum</name>
    <dbReference type="NCBI Taxonomy" id="60520"/>
    <lineage>
        <taxon>Bacteria</taxon>
        <taxon>Bacillati</taxon>
        <taxon>Bacillota</taxon>
        <taxon>Bacilli</taxon>
        <taxon>Lactobacillales</taxon>
        <taxon>Lactobacillaceae</taxon>
        <taxon>Lactiplantibacillus</taxon>
    </lineage>
</organism>
<dbReference type="EMBL" id="SEHH01000228">
    <property type="protein sequence ID" value="TBX32453.1"/>
    <property type="molecule type" value="Genomic_DNA"/>
</dbReference>
<comment type="caution">
    <text evidence="1">The sequence shown here is derived from an EMBL/GenBank/DDBJ whole genome shotgun (WGS) entry which is preliminary data.</text>
</comment>
<dbReference type="Proteomes" id="UP000292648">
    <property type="component" value="Unassembled WGS sequence"/>
</dbReference>
<proteinExistence type="predicted"/>
<reference evidence="1 2" key="1">
    <citation type="submission" date="2019-01" db="EMBL/GenBank/DDBJ databases">
        <title>Draft genome sequence of Lactobacillus paraplantarum OSY-TC318, a Producer of the novel lantibiotic Paraplantaracin TC318.</title>
        <authorList>
            <person name="Hussein W.E."/>
            <person name="Huang E."/>
            <person name="Yousef A.E."/>
        </authorList>
    </citation>
    <scope>NUCLEOTIDE SEQUENCE [LARGE SCALE GENOMIC DNA]</scope>
    <source>
        <strain evidence="1 2">OSY-TC318</strain>
    </source>
</reference>
<dbReference type="InterPro" id="IPR019493">
    <property type="entry name" value="Bacteriocin_IIb_lactacin-rel"/>
</dbReference>
<gene>
    <name evidence="1" type="ORF">EUZ87_16925</name>
</gene>
<evidence type="ECO:0000313" key="2">
    <source>
        <dbReference type="Proteomes" id="UP000292648"/>
    </source>
</evidence>